<keyword evidence="7" id="KW-0472">Membrane</keyword>
<dbReference type="InterPro" id="IPR000067">
    <property type="entry name" value="FlgMring_FliF"/>
</dbReference>
<dbReference type="InterPro" id="IPR013556">
    <property type="entry name" value="Flag_M-ring_C"/>
</dbReference>
<dbReference type="RefSeq" id="WP_054022093.1">
    <property type="nucleotide sequence ID" value="NZ_BBYR01000069.1"/>
</dbReference>
<dbReference type="GO" id="GO:0071973">
    <property type="term" value="P:bacterial-type flagellum-dependent cell motility"/>
    <property type="evidence" value="ECO:0007669"/>
    <property type="project" value="InterPro"/>
</dbReference>
<evidence type="ECO:0000256" key="2">
    <source>
        <dbReference type="ARBA" id="ARBA00004651"/>
    </source>
</evidence>
<comment type="function">
    <text evidence="9">The M ring may be actively involved in energy transduction.</text>
</comment>
<dbReference type="Proteomes" id="UP000037660">
    <property type="component" value="Unassembled WGS sequence"/>
</dbReference>
<dbReference type="PANTHER" id="PTHR30046">
    <property type="entry name" value="FLAGELLAR M-RING PROTEIN"/>
    <property type="match status" value="1"/>
</dbReference>
<dbReference type="OrthoDB" id="8554211at2"/>
<keyword evidence="4" id="KW-1003">Cell membrane</keyword>
<evidence type="ECO:0000313" key="14">
    <source>
        <dbReference type="Proteomes" id="UP000037660"/>
    </source>
</evidence>
<dbReference type="AlphaFoldDB" id="A0A0K8P6T0"/>
<feature type="compositionally biased region" description="Polar residues" evidence="10">
    <location>
        <begin position="322"/>
        <end position="336"/>
    </location>
</feature>
<sequence length="555" mass="58593">MDNVVAANPTPLVPATGFGARLAALPVRSKMMLGTGIAGLVAIATAMLLWGSQGDYKVLFANLADKDANAILQQLDAMNVPRRLGDNGGAILVPADKVHEVRLKLAASGLPKGSVVGFELMDNARFGQTQFQERLTFQRGLEGELTRTITAMDAVENARVHLALPNQNGFFREQQKPTASVMLTLRGGRTLDRSQIAGIVNLVSRSVPEMSAKSVSVLDQTGALLSQTDGAQAGLDAQQLQYVNQIESSYTKRILELLEPVVGRENLRANVTAEVDFSQSEATSEEFKPNQGNDARVTVRSQQSSEQNGSTATMPTGVPGAASNTPPTNPTAQLTGTPPPLQTAGAGSNGNSRREAVTNYEVDKTVRVTRNATGAIKRINAAVVVNHRTTLDPKGKPVTTALSAEEIDKLTALVQESVGFSKDRGDSVKVVNAPFKVEPVEKNELPWWKQPEVLDLLRAGGVPAALAFLGLLIVFGLVRPAVKAALAPPPPPPGATLDAVVDDEQALPGLPAPDVKALEAPQGNDRLAAARSMAKDNPAAVASIVRGWVNGEQPA</sequence>
<dbReference type="InterPro" id="IPR045851">
    <property type="entry name" value="AMP-bd_C_sf"/>
</dbReference>
<evidence type="ECO:0000256" key="5">
    <source>
        <dbReference type="ARBA" id="ARBA00022692"/>
    </source>
</evidence>
<evidence type="ECO:0000256" key="8">
    <source>
        <dbReference type="ARBA" id="ARBA00023143"/>
    </source>
</evidence>
<comment type="subcellular location">
    <subcellularLocation>
        <location evidence="1 9">Bacterial flagellum basal body</location>
    </subcellularLocation>
    <subcellularLocation>
        <location evidence="2">Cell membrane</location>
        <topology evidence="2">Multi-pass membrane protein</topology>
    </subcellularLocation>
</comment>
<dbReference type="PRINTS" id="PR01009">
    <property type="entry name" value="FLGMRINGFLIF"/>
</dbReference>
<gene>
    <name evidence="13" type="ORF">ISF6_4418</name>
</gene>
<evidence type="ECO:0000313" key="13">
    <source>
        <dbReference type="EMBL" id="GAP38224.1"/>
    </source>
</evidence>
<name>A0A0K8P6T0_PISS1</name>
<feature type="compositionally biased region" description="Basic and acidic residues" evidence="10">
    <location>
        <begin position="352"/>
        <end position="361"/>
    </location>
</feature>
<dbReference type="NCBIfam" id="TIGR00206">
    <property type="entry name" value="fliF"/>
    <property type="match status" value="1"/>
</dbReference>
<evidence type="ECO:0000259" key="12">
    <source>
        <dbReference type="Pfam" id="PF08345"/>
    </source>
</evidence>
<keyword evidence="5" id="KW-0812">Transmembrane</keyword>
<dbReference type="EMBL" id="BBYR01000069">
    <property type="protein sequence ID" value="GAP38224.1"/>
    <property type="molecule type" value="Genomic_DNA"/>
</dbReference>
<evidence type="ECO:0000259" key="11">
    <source>
        <dbReference type="Pfam" id="PF01514"/>
    </source>
</evidence>
<reference evidence="14" key="1">
    <citation type="submission" date="2015-07" db="EMBL/GenBank/DDBJ databases">
        <title>Discovery of a poly(ethylene terephthalate assimilation.</title>
        <authorList>
            <person name="Yoshida S."/>
            <person name="Hiraga K."/>
            <person name="Takehana T."/>
            <person name="Taniguchi I."/>
            <person name="Yamaji H."/>
            <person name="Maeda Y."/>
            <person name="Toyohara K."/>
            <person name="Miyamoto K."/>
            <person name="Kimura Y."/>
            <person name="Oda K."/>
        </authorList>
    </citation>
    <scope>NUCLEOTIDE SEQUENCE [LARGE SCALE GENOMIC DNA]</scope>
    <source>
        <strain evidence="14">NBRC 110686 / TISTR 2288 / 201-F6</strain>
    </source>
</reference>
<dbReference type="InterPro" id="IPR006182">
    <property type="entry name" value="FliF_N_dom"/>
</dbReference>
<evidence type="ECO:0000256" key="3">
    <source>
        <dbReference type="ARBA" id="ARBA00007971"/>
    </source>
</evidence>
<reference evidence="13 14" key="2">
    <citation type="journal article" date="2016" name="Science">
        <title>A bacterium that degrades and assimilates poly(ethylene terephthalate).</title>
        <authorList>
            <person name="Yoshida S."/>
            <person name="Hiraga K."/>
            <person name="Takehana T."/>
            <person name="Taniguchi I."/>
            <person name="Yamaji H."/>
            <person name="Maeda Y."/>
            <person name="Toyohara K."/>
            <person name="Miyamoto K."/>
            <person name="Kimura Y."/>
            <person name="Oda K."/>
        </authorList>
    </citation>
    <scope>NUCLEOTIDE SEQUENCE [LARGE SCALE GENOMIC DNA]</scope>
    <source>
        <strain evidence="14">NBRC 110686 / TISTR 2288 / 201-F6</strain>
    </source>
</reference>
<keyword evidence="8 9" id="KW-0975">Bacterial flagellum</keyword>
<evidence type="ECO:0000256" key="1">
    <source>
        <dbReference type="ARBA" id="ARBA00004117"/>
    </source>
</evidence>
<dbReference type="GO" id="GO:0003774">
    <property type="term" value="F:cytoskeletal motor activity"/>
    <property type="evidence" value="ECO:0007669"/>
    <property type="project" value="InterPro"/>
</dbReference>
<accession>A0A0K8P6T0</accession>
<organism evidence="13 14">
    <name type="scientific">Piscinibacter sakaiensis</name>
    <name type="common">Ideonella sakaiensis</name>
    <dbReference type="NCBI Taxonomy" id="1547922"/>
    <lineage>
        <taxon>Bacteria</taxon>
        <taxon>Pseudomonadati</taxon>
        <taxon>Pseudomonadota</taxon>
        <taxon>Betaproteobacteria</taxon>
        <taxon>Burkholderiales</taxon>
        <taxon>Sphaerotilaceae</taxon>
        <taxon>Piscinibacter</taxon>
    </lineage>
</organism>
<dbReference type="GO" id="GO:0009431">
    <property type="term" value="C:bacterial-type flagellum basal body, MS ring"/>
    <property type="evidence" value="ECO:0007669"/>
    <property type="project" value="InterPro"/>
</dbReference>
<comment type="caution">
    <text evidence="13">The sequence shown here is derived from an EMBL/GenBank/DDBJ whole genome shotgun (WGS) entry which is preliminary data.</text>
</comment>
<keyword evidence="13" id="KW-0282">Flagellum</keyword>
<dbReference type="Gene3D" id="3.30.300.30">
    <property type="match status" value="1"/>
</dbReference>
<dbReference type="PIRSF" id="PIRSF004862">
    <property type="entry name" value="FliF"/>
    <property type="match status" value="1"/>
</dbReference>
<keyword evidence="13" id="KW-0966">Cell projection</keyword>
<dbReference type="STRING" id="1547922.ISF6_4418"/>
<comment type="similarity">
    <text evidence="3 9">Belongs to the FliF family.</text>
</comment>
<feature type="compositionally biased region" description="Polar residues" evidence="10">
    <location>
        <begin position="299"/>
        <end position="314"/>
    </location>
</feature>
<evidence type="ECO:0000256" key="7">
    <source>
        <dbReference type="ARBA" id="ARBA00023136"/>
    </source>
</evidence>
<dbReference type="InterPro" id="IPR043427">
    <property type="entry name" value="YscJ/FliF"/>
</dbReference>
<dbReference type="GO" id="GO:0005886">
    <property type="term" value="C:plasma membrane"/>
    <property type="evidence" value="ECO:0007669"/>
    <property type="project" value="UniProtKB-SubCell"/>
</dbReference>
<feature type="domain" description="Flagellar M-ring N-terminal" evidence="11">
    <location>
        <begin position="53"/>
        <end position="227"/>
    </location>
</feature>
<proteinExistence type="inferred from homology"/>
<evidence type="ECO:0000256" key="4">
    <source>
        <dbReference type="ARBA" id="ARBA00022475"/>
    </source>
</evidence>
<evidence type="ECO:0000256" key="9">
    <source>
        <dbReference type="PIRNR" id="PIRNR004862"/>
    </source>
</evidence>
<keyword evidence="6" id="KW-1133">Transmembrane helix</keyword>
<keyword evidence="14" id="KW-1185">Reference proteome</keyword>
<dbReference type="Pfam" id="PF08345">
    <property type="entry name" value="YscJ_FliF_C"/>
    <property type="match status" value="1"/>
</dbReference>
<feature type="domain" description="Flagellar M-ring C-terminal" evidence="12">
    <location>
        <begin position="258"/>
        <end position="435"/>
    </location>
</feature>
<feature type="region of interest" description="Disordered" evidence="10">
    <location>
        <begin position="276"/>
        <end position="361"/>
    </location>
</feature>
<dbReference type="Pfam" id="PF01514">
    <property type="entry name" value="YscJ_FliF"/>
    <property type="match status" value="1"/>
</dbReference>
<evidence type="ECO:0000256" key="10">
    <source>
        <dbReference type="SAM" id="MobiDB-lite"/>
    </source>
</evidence>
<evidence type="ECO:0000256" key="6">
    <source>
        <dbReference type="ARBA" id="ARBA00022989"/>
    </source>
</evidence>
<dbReference type="PANTHER" id="PTHR30046:SF0">
    <property type="entry name" value="FLAGELLAR M-RING PROTEIN"/>
    <property type="match status" value="1"/>
</dbReference>
<protein>
    <recommendedName>
        <fullName evidence="9">Flagellar M-ring protein</fullName>
    </recommendedName>
</protein>
<keyword evidence="13" id="KW-0969">Cilium</keyword>